<dbReference type="InterPro" id="IPR027417">
    <property type="entry name" value="P-loop_NTPase"/>
</dbReference>
<dbReference type="Gene3D" id="3.40.50.300">
    <property type="entry name" value="P-loop containing nucleotide triphosphate hydrolases"/>
    <property type="match status" value="1"/>
</dbReference>
<name>A0ABS6J7D6_9RHOB</name>
<dbReference type="SUPFAM" id="SSF52540">
    <property type="entry name" value="P-loop containing nucleoside triphosphate hydrolases"/>
    <property type="match status" value="1"/>
</dbReference>
<dbReference type="EMBL" id="JAAATX020000012">
    <property type="protein sequence ID" value="MBU9699467.1"/>
    <property type="molecule type" value="Genomic_DNA"/>
</dbReference>
<gene>
    <name evidence="1" type="ORF">GU927_016595</name>
</gene>
<reference evidence="1 2" key="1">
    <citation type="submission" date="2021-06" db="EMBL/GenBank/DDBJ databases">
        <title>Rhodobacteraceae bacterium strain HSP-20.</title>
        <authorList>
            <person name="Chen W.-M."/>
        </authorList>
    </citation>
    <scope>NUCLEOTIDE SEQUENCE [LARGE SCALE GENOMIC DNA]</scope>
    <source>
        <strain evidence="1 2">HSP-20</strain>
    </source>
</reference>
<organism evidence="1 2">
    <name type="scientific">Paragemmobacter amnigenus</name>
    <dbReference type="NCBI Taxonomy" id="2852097"/>
    <lineage>
        <taxon>Bacteria</taxon>
        <taxon>Pseudomonadati</taxon>
        <taxon>Pseudomonadota</taxon>
        <taxon>Alphaproteobacteria</taxon>
        <taxon>Rhodobacterales</taxon>
        <taxon>Paracoccaceae</taxon>
        <taxon>Paragemmobacter</taxon>
    </lineage>
</organism>
<dbReference type="Proteomes" id="UP000731907">
    <property type="component" value="Unassembled WGS sequence"/>
</dbReference>
<evidence type="ECO:0000313" key="1">
    <source>
        <dbReference type="EMBL" id="MBU9699467.1"/>
    </source>
</evidence>
<protein>
    <recommendedName>
        <fullName evidence="3">Sulfotransferase family protein</fullName>
    </recommendedName>
</protein>
<evidence type="ECO:0008006" key="3">
    <source>
        <dbReference type="Google" id="ProtNLM"/>
    </source>
</evidence>
<proteinExistence type="predicted"/>
<accession>A0ABS6J7D6</accession>
<evidence type="ECO:0000313" key="2">
    <source>
        <dbReference type="Proteomes" id="UP000731907"/>
    </source>
</evidence>
<keyword evidence="2" id="KW-1185">Reference proteome</keyword>
<sequence>MTTDMKAAEAVSIRTGIEGVLPAWRSTSRPQGRGRIAPFQPEGKRLAVFYLHIPRCGGASVTRFLERVYGPAGVTCEAQARLDAILDGQAKPVVTDCVVASLPLVRWLHFAGAGDYQRVTMLRNPWARLVSQINRLAEIGPEGAAVYGPSARTLAEEVVRADFTSRSGLDRFSNRLRLIDSGFDNLQVRMLVTGTMSALVKHITPKDVDVAFRELERFAVVGFCEEQLDLQRTIARLTGTKIAASAVFEGASKSSVLSVRNTLARDVLLPLYELDQELYARARALVAARQV</sequence>
<comment type="caution">
    <text evidence="1">The sequence shown here is derived from an EMBL/GenBank/DDBJ whole genome shotgun (WGS) entry which is preliminary data.</text>
</comment>
<dbReference type="RefSeq" id="WP_161763578.1">
    <property type="nucleotide sequence ID" value="NZ_JAAATX020000012.1"/>
</dbReference>